<dbReference type="InterPro" id="IPR027417">
    <property type="entry name" value="P-loop_NTPase"/>
</dbReference>
<dbReference type="SUPFAM" id="SSF52540">
    <property type="entry name" value="P-loop containing nucleoside triphosphate hydrolases"/>
    <property type="match status" value="2"/>
</dbReference>
<organism evidence="5 6">
    <name type="scientific">Pseudomonas fluorescens</name>
    <dbReference type="NCBI Taxonomy" id="294"/>
    <lineage>
        <taxon>Bacteria</taxon>
        <taxon>Pseudomonadati</taxon>
        <taxon>Pseudomonadota</taxon>
        <taxon>Gammaproteobacteria</taxon>
        <taxon>Pseudomonadales</taxon>
        <taxon>Pseudomonadaceae</taxon>
        <taxon>Pseudomonas</taxon>
    </lineage>
</organism>
<keyword evidence="1" id="KW-0547">Nucleotide-binding</keyword>
<dbReference type="OrthoDB" id="9763659at2"/>
<dbReference type="Gene3D" id="1.10.10.2220">
    <property type="match status" value="1"/>
</dbReference>
<dbReference type="GO" id="GO:0008854">
    <property type="term" value="F:exodeoxyribonuclease V activity"/>
    <property type="evidence" value="ECO:0007669"/>
    <property type="project" value="UniProtKB-EC"/>
</dbReference>
<dbReference type="GO" id="GO:0009338">
    <property type="term" value="C:exodeoxyribonuclease V complex"/>
    <property type="evidence" value="ECO:0007669"/>
    <property type="project" value="TreeGrafter"/>
</dbReference>
<dbReference type="GO" id="GO:0017116">
    <property type="term" value="F:single-stranded DNA helicase activity"/>
    <property type="evidence" value="ECO:0007669"/>
    <property type="project" value="TreeGrafter"/>
</dbReference>
<dbReference type="GO" id="GO:0006310">
    <property type="term" value="P:DNA recombination"/>
    <property type="evidence" value="ECO:0007669"/>
    <property type="project" value="TreeGrafter"/>
</dbReference>
<proteinExistence type="predicted"/>
<name>A0A448E2A7_PSEFL</name>
<dbReference type="Gene3D" id="2.30.30.940">
    <property type="match status" value="1"/>
</dbReference>
<feature type="domain" description="ATP-dependent RecD2 DNA helicase-like helix-hairpin-helix" evidence="4">
    <location>
        <begin position="154"/>
        <end position="238"/>
    </location>
</feature>
<evidence type="ECO:0000256" key="1">
    <source>
        <dbReference type="ARBA" id="ARBA00022741"/>
    </source>
</evidence>
<evidence type="ECO:0000259" key="3">
    <source>
        <dbReference type="Pfam" id="PF13538"/>
    </source>
</evidence>
<dbReference type="Pfam" id="PF13604">
    <property type="entry name" value="AAA_30"/>
    <property type="match status" value="1"/>
</dbReference>
<dbReference type="PANTHER" id="PTHR43788">
    <property type="entry name" value="DNA2/NAM7 HELICASE FAMILY MEMBER"/>
    <property type="match status" value="1"/>
</dbReference>
<dbReference type="CDD" id="cd18809">
    <property type="entry name" value="SF1_C_RecD"/>
    <property type="match status" value="1"/>
</dbReference>
<keyword evidence="2" id="KW-0067">ATP-binding</keyword>
<dbReference type="CDD" id="cd17933">
    <property type="entry name" value="DEXSc_RecD-like"/>
    <property type="match status" value="1"/>
</dbReference>
<keyword evidence="5" id="KW-0378">Hydrolase</keyword>
<feature type="domain" description="UvrD-like helicase C-terminal" evidence="3">
    <location>
        <begin position="649"/>
        <end position="695"/>
    </location>
</feature>
<gene>
    <name evidence="5" type="primary">recD_2</name>
    <name evidence="5" type="ORF">NCTC9428_04918</name>
</gene>
<dbReference type="RefSeq" id="WP_126366967.1">
    <property type="nucleotide sequence ID" value="NZ_LR134318.1"/>
</dbReference>
<evidence type="ECO:0000313" key="6">
    <source>
        <dbReference type="Proteomes" id="UP000281909"/>
    </source>
</evidence>
<sequence>MSNLSNIIQVSSVKPGSFGGAVFSGRIIGQNKIYTCRASYKVITRIPQPGECWQFKGSITGHDQYRDFVLIESCHIVNLPIAAYVERLLVKHPAFRGLSFGKAKVSKLVRAFGAENLAQALTAGRVSYLAEFINPDLAQKVVDAWRTLQDEISTIEFLLEHDFDPGLAKSILKVCQTDTVERLKLNPYSLVAFQGIHPNMWKIVDAAAAKLGIPQDDPRRLAGLVENLLYVRLDQGHTAYEIEELKAALMQKLPSARLVDQAIDCALQRRAVCVKKDQGTTLIQPLGAALVESKLEQRVASLLSSQASLLHGSPQELEQAIEDYCAHGESVPGHSLTRDQKSAVLMALTNRISTLTGFGGTGKTTVLKAIVDIASQHRPVHVLALSGKAKERAKESVGRDTYTIHSFLIKISTASSGISTGGDPLVIIDESSMVDIALMLKLLNAFAKKELSLLLVGDTGQLSPVGYGIFFHALAKSKAIPSTHLIKVHRSIGNSHLQNIAMKIRSGHLDTLPFWNGERDGVYLIPCTNTQDMLTHLAKIKQIIPDAQILTPHMSDRMPDSGHKINKHLQSALQHTDETQGIWMGKYWLRVNDPVIVTQNSYEHNLFNGNTGIMTGVTSIDGQTSGVFFFNGLEVTLSRMDLFGLGMKLAYAISIHKAQGSEYETSILCILSQSEFVERSMLYTAVSRSKRLALILSTHDIMQQGVARPNRSDTLCVGFSV</sequence>
<evidence type="ECO:0000259" key="4">
    <source>
        <dbReference type="Pfam" id="PF14490"/>
    </source>
</evidence>
<dbReference type="AlphaFoldDB" id="A0A448E2A7"/>
<dbReference type="Pfam" id="PF14490">
    <property type="entry name" value="HHH_RecD2"/>
    <property type="match status" value="1"/>
</dbReference>
<dbReference type="Gene3D" id="3.40.50.300">
    <property type="entry name" value="P-loop containing nucleotide triphosphate hydrolases"/>
    <property type="match status" value="2"/>
</dbReference>
<reference evidence="5 6" key="1">
    <citation type="submission" date="2018-12" db="EMBL/GenBank/DDBJ databases">
        <authorList>
            <consortium name="Pathogen Informatics"/>
        </authorList>
    </citation>
    <scope>NUCLEOTIDE SEQUENCE [LARGE SCALE GENOMIC DNA]</scope>
    <source>
        <strain evidence="5 6">NCTC9428</strain>
    </source>
</reference>
<evidence type="ECO:0000256" key="2">
    <source>
        <dbReference type="ARBA" id="ARBA00022840"/>
    </source>
</evidence>
<evidence type="ECO:0000313" key="5">
    <source>
        <dbReference type="EMBL" id="VEF13223.1"/>
    </source>
</evidence>
<dbReference type="PANTHER" id="PTHR43788:SF6">
    <property type="entry name" value="DNA HELICASE B"/>
    <property type="match status" value="1"/>
</dbReference>
<dbReference type="InterPro" id="IPR027785">
    <property type="entry name" value="UvrD-like_helicase_C"/>
</dbReference>
<dbReference type="EC" id="3.1.11.5" evidence="5"/>
<dbReference type="EMBL" id="LR134318">
    <property type="protein sequence ID" value="VEF13223.1"/>
    <property type="molecule type" value="Genomic_DNA"/>
</dbReference>
<accession>A0A448E2A7</accession>
<dbReference type="Proteomes" id="UP000281909">
    <property type="component" value="Chromosome"/>
</dbReference>
<dbReference type="InterPro" id="IPR029493">
    <property type="entry name" value="RecD2-like_HHH"/>
</dbReference>
<protein>
    <submittedName>
        <fullName evidence="5">Exodeoxyribonuclease V subunit alpha</fullName>
        <ecNumber evidence="5">3.1.11.5</ecNumber>
    </submittedName>
</protein>
<dbReference type="InterPro" id="IPR050534">
    <property type="entry name" value="Coronavir_polyprotein_1ab"/>
</dbReference>
<dbReference type="GO" id="GO:0005524">
    <property type="term" value="F:ATP binding"/>
    <property type="evidence" value="ECO:0007669"/>
    <property type="project" value="UniProtKB-KW"/>
</dbReference>
<dbReference type="Pfam" id="PF13538">
    <property type="entry name" value="UvrD_C_2"/>
    <property type="match status" value="1"/>
</dbReference>